<feature type="region of interest" description="Disordered" evidence="1">
    <location>
        <begin position="1"/>
        <end position="78"/>
    </location>
</feature>
<gene>
    <name evidence="2" type="ORF">LSINAPIS_LOCUS13339</name>
</gene>
<name>A0A5E4R268_9NEOP</name>
<protein>
    <submittedName>
        <fullName evidence="2">Uncharacterized protein</fullName>
    </submittedName>
</protein>
<feature type="compositionally biased region" description="Polar residues" evidence="1">
    <location>
        <begin position="1"/>
        <end position="11"/>
    </location>
</feature>
<feature type="compositionally biased region" description="Polar residues" evidence="1">
    <location>
        <begin position="64"/>
        <end position="78"/>
    </location>
</feature>
<dbReference type="Proteomes" id="UP000324832">
    <property type="component" value="Unassembled WGS sequence"/>
</dbReference>
<dbReference type="AlphaFoldDB" id="A0A5E4R268"/>
<evidence type="ECO:0000313" key="3">
    <source>
        <dbReference type="Proteomes" id="UP000324832"/>
    </source>
</evidence>
<keyword evidence="3" id="KW-1185">Reference proteome</keyword>
<organism evidence="2 3">
    <name type="scientific">Leptidea sinapis</name>
    <dbReference type="NCBI Taxonomy" id="189913"/>
    <lineage>
        <taxon>Eukaryota</taxon>
        <taxon>Metazoa</taxon>
        <taxon>Ecdysozoa</taxon>
        <taxon>Arthropoda</taxon>
        <taxon>Hexapoda</taxon>
        <taxon>Insecta</taxon>
        <taxon>Pterygota</taxon>
        <taxon>Neoptera</taxon>
        <taxon>Endopterygota</taxon>
        <taxon>Lepidoptera</taxon>
        <taxon>Glossata</taxon>
        <taxon>Ditrysia</taxon>
        <taxon>Papilionoidea</taxon>
        <taxon>Pieridae</taxon>
        <taxon>Dismorphiinae</taxon>
        <taxon>Leptidea</taxon>
    </lineage>
</organism>
<sequence length="78" mass="8433">MTREFFSSPTFSPLPVNSSQPTNSSQPSSNPKRSYRETIIRSPRPCTPLAKGYNKQAHDAITNLPPSSLPNGCALGNS</sequence>
<evidence type="ECO:0000313" key="2">
    <source>
        <dbReference type="EMBL" id="VVD03323.1"/>
    </source>
</evidence>
<proteinExistence type="predicted"/>
<dbReference type="EMBL" id="FZQP02006666">
    <property type="protein sequence ID" value="VVD03323.1"/>
    <property type="molecule type" value="Genomic_DNA"/>
</dbReference>
<evidence type="ECO:0000256" key="1">
    <source>
        <dbReference type="SAM" id="MobiDB-lite"/>
    </source>
</evidence>
<feature type="compositionally biased region" description="Low complexity" evidence="1">
    <location>
        <begin position="17"/>
        <end position="31"/>
    </location>
</feature>
<accession>A0A5E4R268</accession>
<reference evidence="2 3" key="1">
    <citation type="submission" date="2017-07" db="EMBL/GenBank/DDBJ databases">
        <authorList>
            <person name="Talla V."/>
            <person name="Backstrom N."/>
        </authorList>
    </citation>
    <scope>NUCLEOTIDE SEQUENCE [LARGE SCALE GENOMIC DNA]</scope>
</reference>